<dbReference type="InterPro" id="IPR036291">
    <property type="entry name" value="NAD(P)-bd_dom_sf"/>
</dbReference>
<dbReference type="InterPro" id="IPR050136">
    <property type="entry name" value="FA_oxidation_alpha_subunit"/>
</dbReference>
<accession>A0A1H2KF10</accession>
<dbReference type="AlphaFoldDB" id="A0A1H2KF10"/>
<dbReference type="Gene3D" id="3.40.50.720">
    <property type="entry name" value="NAD(P)-binding Rossmann-like Domain"/>
    <property type="match status" value="1"/>
</dbReference>
<dbReference type="InterPro" id="IPR001753">
    <property type="entry name" value="Enoyl-CoA_hydra/iso"/>
</dbReference>
<sequence length="731" mass="77064">MTQTIIRRTIDDDAVVTLTIDDPDQRVNTMNERFVASLSDALDEIGDAQDIAGVIIASGKSTFFAGGDLNDLLHTDRSHIDDFTAFVERNRDLLRRLERLGVPVVATINGAALGGGLELALATHHRVAVKSGGVRLGLPEVTLGLLPGAGGVVRGVRLLGVQKALSSLLLSGRQVDATAALELGIVDELVDSPADLASAAKAWILANPDARQPWDVSGFAIPGGAPGDPAQPLHASLPLLTATLRADLKGANYPAPKNILKAAVEGAQVDFDNALRIETRYFVDLAVGQIAKNMIQARFFDTQTVNGLRGRDASRTPWKATKAVVLGAGMMGAGIAYQCAAAGIDVVLKDVSAEAAERGKGYSRRVLDKKVSAGALSEAQREVILDRITATVDVADAAGADLVIEAVFEDPDLKARVLKEVEPVLAPGALIGSNTSTLPITGLAGAVQNPADFIGLHFFSPVDKMPLLEIIKGGATSAESVSRALDVARQIAKTPIVVNDSRGFFTSRVIGTFVNEALAMLGEGVPAPMIEQATTQAGYPAPALQLADELNLELLRRVRDASRDAAEAEGRDWAAHPAEAVLDRMLAEFDRAGRLAGAGFYEYRDGRRSGLWRGLGTAFPVAEQVPTLTDLKERLLFVEAVESAKCLDEGVLESVADANIGSLLGIGYPGWTGGVLQFIDGYEGGVAGFVTRATELAARYGTRFLPPASLTRLAADGRSLADSRRDAEVVS</sequence>
<dbReference type="Gene3D" id="1.10.1040.50">
    <property type="match status" value="1"/>
</dbReference>
<comment type="pathway">
    <text evidence="1">Lipid metabolism; fatty acid beta-oxidation.</text>
</comment>
<reference evidence="15 16" key="1">
    <citation type="submission" date="2016-10" db="EMBL/GenBank/DDBJ databases">
        <authorList>
            <person name="de Groot N.N."/>
        </authorList>
    </citation>
    <scope>NUCLEOTIDE SEQUENCE [LARGE SCALE GENOMIC DNA]</scope>
    <source>
        <strain evidence="15 16">DSM 44215</strain>
    </source>
</reference>
<dbReference type="Pfam" id="PF00725">
    <property type="entry name" value="3HCDH"/>
    <property type="match status" value="1"/>
</dbReference>
<dbReference type="GO" id="GO:0016509">
    <property type="term" value="F:long-chain (3S)-3-hydroxyacyl-CoA dehydrogenase (NAD+) activity"/>
    <property type="evidence" value="ECO:0007669"/>
    <property type="project" value="TreeGrafter"/>
</dbReference>
<keyword evidence="5" id="KW-0276">Fatty acid metabolism</keyword>
<evidence type="ECO:0000256" key="2">
    <source>
        <dbReference type="ARBA" id="ARBA00005086"/>
    </source>
</evidence>
<evidence type="ECO:0000256" key="8">
    <source>
        <dbReference type="ARBA" id="ARBA00023027"/>
    </source>
</evidence>
<evidence type="ECO:0000256" key="4">
    <source>
        <dbReference type="ARBA" id="ARBA00009463"/>
    </source>
</evidence>
<dbReference type="RefSeq" id="WP_074851845.1">
    <property type="nucleotide sequence ID" value="NZ_FNLM01000034.1"/>
</dbReference>
<keyword evidence="10" id="KW-0456">Lyase</keyword>
<dbReference type="InterPro" id="IPR006176">
    <property type="entry name" value="3-OHacyl-CoA_DH_NAD-bd"/>
</dbReference>
<dbReference type="Gene3D" id="3.90.226.10">
    <property type="entry name" value="2-enoyl-CoA Hydratase, Chain A, domain 1"/>
    <property type="match status" value="1"/>
</dbReference>
<dbReference type="FunFam" id="1.10.1040.50:FF:000005">
    <property type="entry name" value="Probable 3-hydroxyacyl-CoA dehydrogenase"/>
    <property type="match status" value="1"/>
</dbReference>
<dbReference type="STRING" id="158898.SAMN04488548_1343144"/>
<comment type="catalytic activity">
    <reaction evidence="12">
        <text>a (3S)-3-hydroxyacyl-CoA + NAD(+) = a 3-oxoacyl-CoA + NADH + H(+)</text>
        <dbReference type="Rhea" id="RHEA:22432"/>
        <dbReference type="ChEBI" id="CHEBI:15378"/>
        <dbReference type="ChEBI" id="CHEBI:57318"/>
        <dbReference type="ChEBI" id="CHEBI:57540"/>
        <dbReference type="ChEBI" id="CHEBI:57945"/>
        <dbReference type="ChEBI" id="CHEBI:90726"/>
        <dbReference type="EC" id="1.1.1.35"/>
    </reaction>
</comment>
<evidence type="ECO:0000256" key="3">
    <source>
        <dbReference type="ARBA" id="ARBA00007005"/>
    </source>
</evidence>
<dbReference type="Pfam" id="PF00378">
    <property type="entry name" value="ECH_1"/>
    <property type="match status" value="1"/>
</dbReference>
<evidence type="ECO:0000259" key="13">
    <source>
        <dbReference type="Pfam" id="PF00725"/>
    </source>
</evidence>
<dbReference type="CDD" id="cd06558">
    <property type="entry name" value="crotonase-like"/>
    <property type="match status" value="1"/>
</dbReference>
<evidence type="ECO:0000256" key="5">
    <source>
        <dbReference type="ARBA" id="ARBA00022832"/>
    </source>
</evidence>
<evidence type="ECO:0000256" key="9">
    <source>
        <dbReference type="ARBA" id="ARBA00023098"/>
    </source>
</evidence>
<dbReference type="Proteomes" id="UP000183180">
    <property type="component" value="Unassembled WGS sequence"/>
</dbReference>
<evidence type="ECO:0000256" key="6">
    <source>
        <dbReference type="ARBA" id="ARBA00022963"/>
    </source>
</evidence>
<dbReference type="GO" id="GO:0070403">
    <property type="term" value="F:NAD+ binding"/>
    <property type="evidence" value="ECO:0007669"/>
    <property type="project" value="InterPro"/>
</dbReference>
<comment type="similarity">
    <text evidence="4">Belongs to the 3-hydroxyacyl-CoA dehydrogenase family.</text>
</comment>
<dbReference type="SUPFAM" id="SSF52096">
    <property type="entry name" value="ClpP/crotonase"/>
    <property type="match status" value="1"/>
</dbReference>
<dbReference type="InterPro" id="IPR006108">
    <property type="entry name" value="3HC_DH_C"/>
</dbReference>
<dbReference type="FunFam" id="3.40.50.720:FF:000009">
    <property type="entry name" value="Fatty oxidation complex, alpha subunit"/>
    <property type="match status" value="1"/>
</dbReference>
<dbReference type="SUPFAM" id="SSF48179">
    <property type="entry name" value="6-phosphogluconate dehydrogenase C-terminal domain-like"/>
    <property type="match status" value="2"/>
</dbReference>
<evidence type="ECO:0000259" key="14">
    <source>
        <dbReference type="Pfam" id="PF02737"/>
    </source>
</evidence>
<evidence type="ECO:0000256" key="1">
    <source>
        <dbReference type="ARBA" id="ARBA00005005"/>
    </source>
</evidence>
<keyword evidence="9" id="KW-0443">Lipid metabolism</keyword>
<comment type="similarity">
    <text evidence="3">In the central section; belongs to the 3-hydroxyacyl-CoA dehydrogenase family.</text>
</comment>
<keyword evidence="6" id="KW-0442">Lipid degradation</keyword>
<keyword evidence="7" id="KW-0560">Oxidoreductase</keyword>
<protein>
    <submittedName>
        <fullName evidence="15">3-hydroxyacyl-CoA dehydrogenase / enoyl-CoA hydratase / 3-hydroxybutyryl-CoA epimerase</fullName>
    </submittedName>
</protein>
<evidence type="ECO:0000256" key="12">
    <source>
        <dbReference type="ARBA" id="ARBA00049556"/>
    </source>
</evidence>
<evidence type="ECO:0000313" key="16">
    <source>
        <dbReference type="Proteomes" id="UP000183180"/>
    </source>
</evidence>
<evidence type="ECO:0000256" key="7">
    <source>
        <dbReference type="ARBA" id="ARBA00023002"/>
    </source>
</evidence>
<feature type="domain" description="3-hydroxyacyl-CoA dehydrogenase C-terminal" evidence="13">
    <location>
        <begin position="503"/>
        <end position="603"/>
    </location>
</feature>
<gene>
    <name evidence="15" type="ORF">SAMN04488548_1343144</name>
</gene>
<dbReference type="GO" id="GO:0006635">
    <property type="term" value="P:fatty acid beta-oxidation"/>
    <property type="evidence" value="ECO:0007669"/>
    <property type="project" value="UniProtKB-UniPathway"/>
</dbReference>
<evidence type="ECO:0000313" key="15">
    <source>
        <dbReference type="EMBL" id="SDU66895.1"/>
    </source>
</evidence>
<feature type="domain" description="3-hydroxyacyl-CoA dehydrogenase NAD binding" evidence="14">
    <location>
        <begin position="323"/>
        <end position="500"/>
    </location>
</feature>
<dbReference type="Pfam" id="PF02737">
    <property type="entry name" value="3HCDH_N"/>
    <property type="match status" value="1"/>
</dbReference>
<name>A0A1H2KF10_9ACTN</name>
<evidence type="ECO:0000256" key="11">
    <source>
        <dbReference type="ARBA" id="ARBA00023268"/>
    </source>
</evidence>
<dbReference type="SUPFAM" id="SSF51735">
    <property type="entry name" value="NAD(P)-binding Rossmann-fold domains"/>
    <property type="match status" value="1"/>
</dbReference>
<keyword evidence="8" id="KW-0520">NAD</keyword>
<dbReference type="InterPro" id="IPR029045">
    <property type="entry name" value="ClpP/crotonase-like_dom_sf"/>
</dbReference>
<evidence type="ECO:0000256" key="10">
    <source>
        <dbReference type="ARBA" id="ARBA00023239"/>
    </source>
</evidence>
<dbReference type="OrthoDB" id="9771883at2"/>
<dbReference type="GO" id="GO:0004300">
    <property type="term" value="F:enoyl-CoA hydratase activity"/>
    <property type="evidence" value="ECO:0007669"/>
    <property type="project" value="TreeGrafter"/>
</dbReference>
<dbReference type="UniPathway" id="UPA00659"/>
<dbReference type="InterPro" id="IPR008927">
    <property type="entry name" value="6-PGluconate_DH-like_C_sf"/>
</dbReference>
<dbReference type="EMBL" id="FNLM01000034">
    <property type="protein sequence ID" value="SDU66895.1"/>
    <property type="molecule type" value="Genomic_DNA"/>
</dbReference>
<keyword evidence="11" id="KW-0511">Multifunctional enzyme</keyword>
<dbReference type="PANTHER" id="PTHR43612:SF3">
    <property type="entry name" value="TRIFUNCTIONAL ENZYME SUBUNIT ALPHA, MITOCHONDRIAL"/>
    <property type="match status" value="1"/>
</dbReference>
<dbReference type="PANTHER" id="PTHR43612">
    <property type="entry name" value="TRIFUNCTIONAL ENZYME SUBUNIT ALPHA"/>
    <property type="match status" value="1"/>
</dbReference>
<proteinExistence type="inferred from homology"/>
<comment type="pathway">
    <text evidence="2">Lipid metabolism; butanoate metabolism.</text>
</comment>
<organism evidence="15 16">
    <name type="scientific">Gordonia westfalica</name>
    <dbReference type="NCBI Taxonomy" id="158898"/>
    <lineage>
        <taxon>Bacteria</taxon>
        <taxon>Bacillati</taxon>
        <taxon>Actinomycetota</taxon>
        <taxon>Actinomycetes</taxon>
        <taxon>Mycobacteriales</taxon>
        <taxon>Gordoniaceae</taxon>
        <taxon>Gordonia</taxon>
    </lineage>
</organism>